<keyword evidence="4" id="KW-1185">Reference proteome</keyword>
<reference evidence="3" key="1">
    <citation type="submission" date="2014-09" db="EMBL/GenBank/DDBJ databases">
        <title>Genome sequence of the luminous mushroom Mycena chlorophos for searching fungal bioluminescence genes.</title>
        <authorList>
            <person name="Tanaka Y."/>
            <person name="Kasuga D."/>
            <person name="Oba Y."/>
            <person name="Hase S."/>
            <person name="Sato K."/>
            <person name="Oba Y."/>
            <person name="Sakakibara Y."/>
        </authorList>
    </citation>
    <scope>NUCLEOTIDE SEQUENCE</scope>
</reference>
<feature type="compositionally biased region" description="Basic and acidic residues" evidence="1">
    <location>
        <begin position="145"/>
        <end position="155"/>
    </location>
</feature>
<name>A0ABQ0LPA7_MYCCL</name>
<evidence type="ECO:0000259" key="2">
    <source>
        <dbReference type="Pfam" id="PF20149"/>
    </source>
</evidence>
<evidence type="ECO:0000313" key="3">
    <source>
        <dbReference type="EMBL" id="GAT52924.1"/>
    </source>
</evidence>
<dbReference type="EMBL" id="DF848005">
    <property type="protein sequence ID" value="GAT52924.1"/>
    <property type="molecule type" value="Genomic_DNA"/>
</dbReference>
<organism evidence="3 4">
    <name type="scientific">Mycena chlorophos</name>
    <name type="common">Agaric fungus</name>
    <name type="synonym">Agaricus chlorophos</name>
    <dbReference type="NCBI Taxonomy" id="658473"/>
    <lineage>
        <taxon>Eukaryota</taxon>
        <taxon>Fungi</taxon>
        <taxon>Dikarya</taxon>
        <taxon>Basidiomycota</taxon>
        <taxon>Agaricomycotina</taxon>
        <taxon>Agaricomycetes</taxon>
        <taxon>Agaricomycetidae</taxon>
        <taxon>Agaricales</taxon>
        <taxon>Marasmiineae</taxon>
        <taxon>Mycenaceae</taxon>
        <taxon>Mycena</taxon>
    </lineage>
</organism>
<dbReference type="Proteomes" id="UP000815677">
    <property type="component" value="Unassembled WGS sequence"/>
</dbReference>
<dbReference type="Pfam" id="PF20149">
    <property type="entry name" value="DUF6532"/>
    <property type="match status" value="1"/>
</dbReference>
<feature type="domain" description="DUF6532" evidence="2">
    <location>
        <begin position="1"/>
        <end position="35"/>
    </location>
</feature>
<dbReference type="InterPro" id="IPR045341">
    <property type="entry name" value="DUF6532"/>
</dbReference>
<feature type="region of interest" description="Disordered" evidence="1">
    <location>
        <begin position="88"/>
        <end position="163"/>
    </location>
</feature>
<feature type="compositionally biased region" description="Acidic residues" evidence="1">
    <location>
        <begin position="119"/>
        <end position="130"/>
    </location>
</feature>
<evidence type="ECO:0000313" key="4">
    <source>
        <dbReference type="Proteomes" id="UP000815677"/>
    </source>
</evidence>
<sequence>MPTSIVALAATAIKCVLLEHQTGVLNKGHFRESDHEQPSMTTSIFLSTATCSCGISVVPLATLTASSSRTRRTSPKWYCSHKCLRTSATRRAPSRGTPDAPTVAPEVLTGNQAAAQPGDDGDEGGSDTEGLESRSGSDSEVNEEGNEHDYGDLDLVRTGWTKA</sequence>
<accession>A0ABQ0LPA7</accession>
<protein>
    <recommendedName>
        <fullName evidence="2">DUF6532 domain-containing protein</fullName>
    </recommendedName>
</protein>
<proteinExistence type="predicted"/>
<evidence type="ECO:0000256" key="1">
    <source>
        <dbReference type="SAM" id="MobiDB-lite"/>
    </source>
</evidence>
<gene>
    <name evidence="3" type="ORF">MCHLO_09932</name>
</gene>